<dbReference type="InterPro" id="IPR036890">
    <property type="entry name" value="HATPase_C_sf"/>
</dbReference>
<dbReference type="PANTHER" id="PTHR42878:SF7">
    <property type="entry name" value="SENSOR HISTIDINE KINASE GLRK"/>
    <property type="match status" value="1"/>
</dbReference>
<dbReference type="Gene3D" id="3.30.565.10">
    <property type="entry name" value="Histidine kinase-like ATPase, C-terminal domain"/>
    <property type="match status" value="1"/>
</dbReference>
<dbReference type="PROSITE" id="PS50112">
    <property type="entry name" value="PAS"/>
    <property type="match status" value="1"/>
</dbReference>
<evidence type="ECO:0000256" key="7">
    <source>
        <dbReference type="ARBA" id="ARBA00022777"/>
    </source>
</evidence>
<dbReference type="InterPro" id="IPR035965">
    <property type="entry name" value="PAS-like_dom_sf"/>
</dbReference>
<evidence type="ECO:0000256" key="1">
    <source>
        <dbReference type="ARBA" id="ARBA00000085"/>
    </source>
</evidence>
<evidence type="ECO:0000259" key="13">
    <source>
        <dbReference type="PROSITE" id="PS50109"/>
    </source>
</evidence>
<dbReference type="PROSITE" id="PS50109">
    <property type="entry name" value="HIS_KIN"/>
    <property type="match status" value="1"/>
</dbReference>
<keyword evidence="11 12" id="KW-0472">Membrane</keyword>
<dbReference type="InterPro" id="IPR003594">
    <property type="entry name" value="HATPase_dom"/>
</dbReference>
<dbReference type="Gene3D" id="3.30.450.20">
    <property type="entry name" value="PAS domain"/>
    <property type="match status" value="1"/>
</dbReference>
<dbReference type="InterPro" id="IPR050351">
    <property type="entry name" value="BphY/WalK/GraS-like"/>
</dbReference>
<keyword evidence="8" id="KW-0067">ATP-binding</keyword>
<dbReference type="SMART" id="SM00387">
    <property type="entry name" value="HATPase_c"/>
    <property type="match status" value="1"/>
</dbReference>
<dbReference type="SUPFAM" id="SSF55874">
    <property type="entry name" value="ATPase domain of HSP90 chaperone/DNA topoisomerase II/histidine kinase"/>
    <property type="match status" value="1"/>
</dbReference>
<evidence type="ECO:0000256" key="11">
    <source>
        <dbReference type="ARBA" id="ARBA00023136"/>
    </source>
</evidence>
<proteinExistence type="predicted"/>
<feature type="transmembrane region" description="Helical" evidence="12">
    <location>
        <begin position="35"/>
        <end position="55"/>
    </location>
</feature>
<evidence type="ECO:0000256" key="12">
    <source>
        <dbReference type="SAM" id="Phobius"/>
    </source>
</evidence>
<evidence type="ECO:0000313" key="16">
    <source>
        <dbReference type="Proteomes" id="UP001520878"/>
    </source>
</evidence>
<accession>A0ABS8G8W7</accession>
<keyword evidence="9 12" id="KW-1133">Transmembrane helix</keyword>
<evidence type="ECO:0000313" key="15">
    <source>
        <dbReference type="EMBL" id="MCC2617027.1"/>
    </source>
</evidence>
<keyword evidence="4" id="KW-0808">Transferase</keyword>
<gene>
    <name evidence="15" type="ORF">LJ739_12310</name>
</gene>
<dbReference type="InterPro" id="IPR004358">
    <property type="entry name" value="Sig_transdc_His_kin-like_C"/>
</dbReference>
<evidence type="ECO:0000256" key="10">
    <source>
        <dbReference type="ARBA" id="ARBA00023012"/>
    </source>
</evidence>
<dbReference type="PRINTS" id="PR00344">
    <property type="entry name" value="BCTRLSENSOR"/>
</dbReference>
<protein>
    <recommendedName>
        <fullName evidence="3">histidine kinase</fullName>
        <ecNumber evidence="3">2.7.13.3</ecNumber>
    </recommendedName>
</protein>
<dbReference type="Pfam" id="PF02518">
    <property type="entry name" value="HATPase_c"/>
    <property type="match status" value="1"/>
</dbReference>
<comment type="subcellular location">
    <subcellularLocation>
        <location evidence="2">Membrane</location>
        <topology evidence="2">Multi-pass membrane protein</topology>
    </subcellularLocation>
</comment>
<feature type="transmembrane region" description="Helical" evidence="12">
    <location>
        <begin position="12"/>
        <end position="29"/>
    </location>
</feature>
<dbReference type="InterPro" id="IPR000014">
    <property type="entry name" value="PAS"/>
</dbReference>
<keyword evidence="7" id="KW-0418">Kinase</keyword>
<dbReference type="RefSeq" id="WP_229160907.1">
    <property type="nucleotide sequence ID" value="NZ_JAJEWP010000003.1"/>
</dbReference>
<sequence>MAFNHFSWHLSVRVVIMVTVVLSLVWAIATPGYHILSIALAGLCMVLIWETLTFVKKTNEELSRFLDAARYGDFTQRFEFPSLGTGFEQLGSTFNAILARFQHQREEQETALRHLRAMVEHVPVPLISVHTNGQLTQWNKSARRLLGSGEITHIDNLAVFGPHVPTQINQLQPGQRQLMTFDVDGMDHQLAVSATDLLYDRQREKLVSLLDIRSELDTAQLNAWQDLVRVLTHEIMNSMTPIASLAQTASQLATDIQQRSDLPEALHHDMQDLQDAVDTLARRSDSLMHFVGSYRRLTRLPDPQLAPVGVKSLLDDVATVVAHDWQNQHITLSIDVQPASLQISADRAMLEQVLINLLHNAQHALQGSDNGEVKIEARLNRRSHAVLSLTDNGTGIKPDLLDKIFVPFFTTKREGSGVGLALSRQIMIAHGGTIGVVNVPQGGARFTLTF</sequence>
<keyword evidence="10" id="KW-0902">Two-component regulatory system</keyword>
<evidence type="ECO:0000256" key="9">
    <source>
        <dbReference type="ARBA" id="ARBA00022989"/>
    </source>
</evidence>
<evidence type="ECO:0000256" key="5">
    <source>
        <dbReference type="ARBA" id="ARBA00022692"/>
    </source>
</evidence>
<dbReference type="InterPro" id="IPR005467">
    <property type="entry name" value="His_kinase_dom"/>
</dbReference>
<name>A0ABS8G8W7_9ALTE</name>
<evidence type="ECO:0000256" key="8">
    <source>
        <dbReference type="ARBA" id="ARBA00022840"/>
    </source>
</evidence>
<dbReference type="SUPFAM" id="SSF55785">
    <property type="entry name" value="PYP-like sensor domain (PAS domain)"/>
    <property type="match status" value="1"/>
</dbReference>
<evidence type="ECO:0000256" key="3">
    <source>
        <dbReference type="ARBA" id="ARBA00012438"/>
    </source>
</evidence>
<keyword evidence="6" id="KW-0547">Nucleotide-binding</keyword>
<dbReference type="EC" id="2.7.13.3" evidence="3"/>
<evidence type="ECO:0000259" key="14">
    <source>
        <dbReference type="PROSITE" id="PS50112"/>
    </source>
</evidence>
<dbReference type="Pfam" id="PF13188">
    <property type="entry name" value="PAS_8"/>
    <property type="match status" value="1"/>
</dbReference>
<dbReference type="PANTHER" id="PTHR42878">
    <property type="entry name" value="TWO-COMPONENT HISTIDINE KINASE"/>
    <property type="match status" value="1"/>
</dbReference>
<organism evidence="15 16">
    <name type="scientific">Fluctibacter halophilus</name>
    <dbReference type="NCBI Taxonomy" id="226011"/>
    <lineage>
        <taxon>Bacteria</taxon>
        <taxon>Pseudomonadati</taxon>
        <taxon>Pseudomonadota</taxon>
        <taxon>Gammaproteobacteria</taxon>
        <taxon>Alteromonadales</taxon>
        <taxon>Alteromonadaceae</taxon>
        <taxon>Fluctibacter</taxon>
    </lineage>
</organism>
<dbReference type="EMBL" id="JAJEWP010000003">
    <property type="protein sequence ID" value="MCC2617027.1"/>
    <property type="molecule type" value="Genomic_DNA"/>
</dbReference>
<evidence type="ECO:0000256" key="6">
    <source>
        <dbReference type="ARBA" id="ARBA00022741"/>
    </source>
</evidence>
<comment type="catalytic activity">
    <reaction evidence="1">
        <text>ATP + protein L-histidine = ADP + protein N-phospho-L-histidine.</text>
        <dbReference type="EC" id="2.7.13.3"/>
    </reaction>
</comment>
<feature type="domain" description="Histidine kinase" evidence="13">
    <location>
        <begin position="230"/>
        <end position="450"/>
    </location>
</feature>
<feature type="domain" description="PAS" evidence="14">
    <location>
        <begin position="111"/>
        <end position="147"/>
    </location>
</feature>
<comment type="caution">
    <text evidence="15">The sequence shown here is derived from an EMBL/GenBank/DDBJ whole genome shotgun (WGS) entry which is preliminary data.</text>
</comment>
<evidence type="ECO:0000256" key="4">
    <source>
        <dbReference type="ARBA" id="ARBA00022679"/>
    </source>
</evidence>
<keyword evidence="5 12" id="KW-0812">Transmembrane</keyword>
<keyword evidence="16" id="KW-1185">Reference proteome</keyword>
<dbReference type="Proteomes" id="UP001520878">
    <property type="component" value="Unassembled WGS sequence"/>
</dbReference>
<reference evidence="15 16" key="1">
    <citation type="submission" date="2021-10" db="EMBL/GenBank/DDBJ databases">
        <title>Draft genome of Aestuariibacter halophilus JC2043.</title>
        <authorList>
            <person name="Emsley S.A."/>
            <person name="Pfannmuller K.M."/>
            <person name="Ushijima B."/>
            <person name="Saw J.H."/>
            <person name="Videau P."/>
        </authorList>
    </citation>
    <scope>NUCLEOTIDE SEQUENCE [LARGE SCALE GENOMIC DNA]</scope>
    <source>
        <strain evidence="15 16">JC2043</strain>
    </source>
</reference>
<evidence type="ECO:0000256" key="2">
    <source>
        <dbReference type="ARBA" id="ARBA00004141"/>
    </source>
</evidence>